<evidence type="ECO:0000313" key="4">
    <source>
        <dbReference type="Proteomes" id="UP000794436"/>
    </source>
</evidence>
<feature type="compositionally biased region" description="Basic and acidic residues" evidence="2">
    <location>
        <begin position="29"/>
        <end position="41"/>
    </location>
</feature>
<organism evidence="3 4">
    <name type="scientific">Pythium oligandrum</name>
    <name type="common">Mycoparasitic fungus</name>
    <dbReference type="NCBI Taxonomy" id="41045"/>
    <lineage>
        <taxon>Eukaryota</taxon>
        <taxon>Sar</taxon>
        <taxon>Stramenopiles</taxon>
        <taxon>Oomycota</taxon>
        <taxon>Peronosporomycetes</taxon>
        <taxon>Pythiales</taxon>
        <taxon>Pythiaceae</taxon>
        <taxon>Pythium</taxon>
    </lineage>
</organism>
<comment type="caution">
    <text evidence="3">The sequence shown here is derived from an EMBL/GenBank/DDBJ whole genome shotgun (WGS) entry which is preliminary data.</text>
</comment>
<accession>A0A8K1FID5</accession>
<dbReference type="CDD" id="cd14688">
    <property type="entry name" value="bZIP_YAP"/>
    <property type="match status" value="1"/>
</dbReference>
<proteinExistence type="predicted"/>
<gene>
    <name evidence="3" type="ORF">Poli38472_009457</name>
</gene>
<dbReference type="SUPFAM" id="SSF57959">
    <property type="entry name" value="Leucine zipper domain"/>
    <property type="match status" value="1"/>
</dbReference>
<keyword evidence="4" id="KW-1185">Reference proteome</keyword>
<dbReference type="GO" id="GO:0003700">
    <property type="term" value="F:DNA-binding transcription factor activity"/>
    <property type="evidence" value="ECO:0007669"/>
    <property type="project" value="InterPro"/>
</dbReference>
<dbReference type="InterPro" id="IPR046347">
    <property type="entry name" value="bZIP_sf"/>
</dbReference>
<evidence type="ECO:0000256" key="1">
    <source>
        <dbReference type="SAM" id="Coils"/>
    </source>
</evidence>
<feature type="coiled-coil region" evidence="1">
    <location>
        <begin position="48"/>
        <end position="93"/>
    </location>
</feature>
<dbReference type="OrthoDB" id="97884at2759"/>
<evidence type="ECO:0008006" key="5">
    <source>
        <dbReference type="Google" id="ProtNLM"/>
    </source>
</evidence>
<dbReference type="AlphaFoldDB" id="A0A8K1FID5"/>
<name>A0A8K1FID5_PYTOL</name>
<protein>
    <recommendedName>
        <fullName evidence="5">BZIP domain-containing protein</fullName>
    </recommendedName>
</protein>
<dbReference type="Proteomes" id="UP000794436">
    <property type="component" value="Unassembled WGS sequence"/>
</dbReference>
<dbReference type="EMBL" id="SPLM01000074">
    <property type="protein sequence ID" value="TMW61964.1"/>
    <property type="molecule type" value="Genomic_DNA"/>
</dbReference>
<keyword evidence="1" id="KW-0175">Coiled coil</keyword>
<evidence type="ECO:0000313" key="3">
    <source>
        <dbReference type="EMBL" id="TMW61964.1"/>
    </source>
</evidence>
<sequence length="266" mass="30738">MDRHVQGVVPLSPIGSSSEDGEAGQLVHPNREAGDQEDLKLTRKARRKEQCRVNQANYRKRKRAYEQQLAGYIKNLEDEINDLTARRETLSQLPLSEQSNQDEKSSPEEGIASFYQYLQDHRPTKAFSNGARIELSSALDLQWEEFASIEQLRHQWSLYVHQFDTFQVEMTSSDHFQAGDHVIVRITGSLFIRIANQESLNPADSEKWFYSVIRCPVQHRFEFDVYENKFTRITSEVDWVSGIATSTNTRPETVLEMLHELLQTSC</sequence>
<evidence type="ECO:0000256" key="2">
    <source>
        <dbReference type="SAM" id="MobiDB-lite"/>
    </source>
</evidence>
<reference evidence="3" key="1">
    <citation type="submission" date="2019-03" db="EMBL/GenBank/DDBJ databases">
        <title>Long read genome sequence of the mycoparasitic Pythium oligandrum ATCC 38472 isolated from sugarbeet rhizosphere.</title>
        <authorList>
            <person name="Gaulin E."/>
        </authorList>
    </citation>
    <scope>NUCLEOTIDE SEQUENCE</scope>
    <source>
        <strain evidence="3">ATCC 38472_TT</strain>
    </source>
</reference>
<feature type="region of interest" description="Disordered" evidence="2">
    <location>
        <begin position="1"/>
        <end position="48"/>
    </location>
</feature>